<sequence>MQIKLSRISLILASLLAFSCSPKATFRIIDKPINWNAEREQLSLQYLKERHGLEKTEATIEPRMVVVHWTAIDNIEVTFDVFNPATLGGRADLTGASNLNVSSQFLIDRDGTIFRLLPDTTFARHVIGLNYLAIGIENIGSDDMPLTKAQLTANERLIRHLKRKYPIDYVIGHHEYQNFQTTDLWKEADPNYRTVKTDPGDKFMNQLRKKLSDLNLKPVPQL</sequence>
<reference evidence="8" key="1">
    <citation type="submission" date="2016-10" db="EMBL/GenBank/DDBJ databases">
        <authorList>
            <person name="Varghese N."/>
            <person name="Submissions S."/>
        </authorList>
    </citation>
    <scope>NUCLEOTIDE SEQUENCE [LARGE SCALE GENOMIC DNA]</scope>
    <source>
        <strain evidence="8">DSM 17298</strain>
    </source>
</reference>
<dbReference type="SUPFAM" id="SSF55846">
    <property type="entry name" value="N-acetylmuramoyl-L-alanine amidase-like"/>
    <property type="match status" value="1"/>
</dbReference>
<comment type="catalytic activity">
    <reaction evidence="1">
        <text>Hydrolyzes the link between N-acetylmuramoyl residues and L-amino acid residues in certain cell-wall glycopeptides.</text>
        <dbReference type="EC" id="3.5.1.28"/>
    </reaction>
</comment>
<evidence type="ECO:0000259" key="6">
    <source>
        <dbReference type="SMART" id="SM00644"/>
    </source>
</evidence>
<dbReference type="STRING" id="1120964.GCA_001313265_02202"/>
<evidence type="ECO:0000313" key="8">
    <source>
        <dbReference type="Proteomes" id="UP000236736"/>
    </source>
</evidence>
<dbReference type="Pfam" id="PF01510">
    <property type="entry name" value="Amidase_2"/>
    <property type="match status" value="1"/>
</dbReference>
<organism evidence="7 8">
    <name type="scientific">Algoriphagus boritolerans DSM 17298 = JCM 18970</name>
    <dbReference type="NCBI Taxonomy" id="1120964"/>
    <lineage>
        <taxon>Bacteria</taxon>
        <taxon>Pseudomonadati</taxon>
        <taxon>Bacteroidota</taxon>
        <taxon>Cytophagia</taxon>
        <taxon>Cytophagales</taxon>
        <taxon>Cyclobacteriaceae</taxon>
        <taxon>Algoriphagus</taxon>
    </lineage>
</organism>
<gene>
    <name evidence="7" type="ORF">SAMN03080598_01429</name>
</gene>
<dbReference type="Gene3D" id="3.40.80.10">
    <property type="entry name" value="Peptidoglycan recognition protein-like"/>
    <property type="match status" value="1"/>
</dbReference>
<evidence type="ECO:0000256" key="5">
    <source>
        <dbReference type="SAM" id="SignalP"/>
    </source>
</evidence>
<dbReference type="AlphaFoldDB" id="A0A1H5UY61"/>
<dbReference type="InterPro" id="IPR051206">
    <property type="entry name" value="NAMLAA_amidase_2"/>
</dbReference>
<dbReference type="PANTHER" id="PTHR30417:SF1">
    <property type="entry name" value="N-ACETYLMURAMOYL-L-ALANINE AMIDASE AMID"/>
    <property type="match status" value="1"/>
</dbReference>
<evidence type="ECO:0000313" key="7">
    <source>
        <dbReference type="EMBL" id="SEF79147.1"/>
    </source>
</evidence>
<keyword evidence="5" id="KW-0732">Signal</keyword>
<protein>
    <recommendedName>
        <fullName evidence="2">N-acetylmuramoyl-L-alanine amidase</fullName>
        <ecNumber evidence="2">3.5.1.28</ecNumber>
    </recommendedName>
</protein>
<dbReference type="CDD" id="cd06583">
    <property type="entry name" value="PGRP"/>
    <property type="match status" value="1"/>
</dbReference>
<dbReference type="GO" id="GO:0071555">
    <property type="term" value="P:cell wall organization"/>
    <property type="evidence" value="ECO:0007669"/>
    <property type="project" value="UniProtKB-KW"/>
</dbReference>
<keyword evidence="3" id="KW-0378">Hydrolase</keyword>
<feature type="signal peptide" evidence="5">
    <location>
        <begin position="1"/>
        <end position="24"/>
    </location>
</feature>
<feature type="domain" description="N-acetylmuramoyl-L-alanine amidase" evidence="6">
    <location>
        <begin position="51"/>
        <end position="200"/>
    </location>
</feature>
<evidence type="ECO:0000256" key="2">
    <source>
        <dbReference type="ARBA" id="ARBA00011901"/>
    </source>
</evidence>
<dbReference type="EMBL" id="FNVR01000005">
    <property type="protein sequence ID" value="SEF79147.1"/>
    <property type="molecule type" value="Genomic_DNA"/>
</dbReference>
<dbReference type="EC" id="3.5.1.28" evidence="2"/>
<dbReference type="InterPro" id="IPR002502">
    <property type="entry name" value="Amidase_domain"/>
</dbReference>
<dbReference type="GO" id="GO:0009254">
    <property type="term" value="P:peptidoglycan turnover"/>
    <property type="evidence" value="ECO:0007669"/>
    <property type="project" value="TreeGrafter"/>
</dbReference>
<dbReference type="Proteomes" id="UP000236736">
    <property type="component" value="Unassembled WGS sequence"/>
</dbReference>
<dbReference type="OrthoDB" id="9794842at2"/>
<dbReference type="GO" id="GO:0008745">
    <property type="term" value="F:N-acetylmuramoyl-L-alanine amidase activity"/>
    <property type="evidence" value="ECO:0007669"/>
    <property type="project" value="UniProtKB-EC"/>
</dbReference>
<keyword evidence="4" id="KW-0961">Cell wall biogenesis/degradation</keyword>
<dbReference type="GO" id="GO:0009253">
    <property type="term" value="P:peptidoglycan catabolic process"/>
    <property type="evidence" value="ECO:0007669"/>
    <property type="project" value="InterPro"/>
</dbReference>
<proteinExistence type="predicted"/>
<dbReference type="SMART" id="SM00644">
    <property type="entry name" value="Ami_2"/>
    <property type="match status" value="1"/>
</dbReference>
<dbReference type="RefSeq" id="WP_103924102.1">
    <property type="nucleotide sequence ID" value="NZ_FNVR01000005.1"/>
</dbReference>
<evidence type="ECO:0000256" key="3">
    <source>
        <dbReference type="ARBA" id="ARBA00022801"/>
    </source>
</evidence>
<dbReference type="PROSITE" id="PS51257">
    <property type="entry name" value="PROKAR_LIPOPROTEIN"/>
    <property type="match status" value="1"/>
</dbReference>
<dbReference type="PANTHER" id="PTHR30417">
    <property type="entry name" value="N-ACETYLMURAMOYL-L-ALANINE AMIDASE AMID"/>
    <property type="match status" value="1"/>
</dbReference>
<keyword evidence="8" id="KW-1185">Reference proteome</keyword>
<accession>A0A1H5UY61</accession>
<evidence type="ECO:0000256" key="4">
    <source>
        <dbReference type="ARBA" id="ARBA00023316"/>
    </source>
</evidence>
<dbReference type="InterPro" id="IPR036505">
    <property type="entry name" value="Amidase/PGRP_sf"/>
</dbReference>
<feature type="chain" id="PRO_5009286618" description="N-acetylmuramoyl-L-alanine amidase" evidence="5">
    <location>
        <begin position="25"/>
        <end position="222"/>
    </location>
</feature>
<name>A0A1H5UY61_9BACT</name>
<evidence type="ECO:0000256" key="1">
    <source>
        <dbReference type="ARBA" id="ARBA00001561"/>
    </source>
</evidence>